<dbReference type="Pfam" id="PF01595">
    <property type="entry name" value="CNNM"/>
    <property type="match status" value="1"/>
</dbReference>
<dbReference type="InterPro" id="IPR002550">
    <property type="entry name" value="CNNM"/>
</dbReference>
<dbReference type="AlphaFoldDB" id="A0A917TX65"/>
<dbReference type="EMBL" id="BMLG01000021">
    <property type="protein sequence ID" value="GGM40007.1"/>
    <property type="molecule type" value="Genomic_DNA"/>
</dbReference>
<dbReference type="PROSITE" id="PS51846">
    <property type="entry name" value="CNNM"/>
    <property type="match status" value="1"/>
</dbReference>
<feature type="transmembrane region" description="Helical" evidence="11">
    <location>
        <begin position="88"/>
        <end position="115"/>
    </location>
</feature>
<feature type="domain" description="CBS" evidence="12">
    <location>
        <begin position="220"/>
        <end position="279"/>
    </location>
</feature>
<dbReference type="InterPro" id="IPR046342">
    <property type="entry name" value="CBS_dom_sf"/>
</dbReference>
<evidence type="ECO:0000256" key="6">
    <source>
        <dbReference type="ARBA" id="ARBA00022989"/>
    </source>
</evidence>
<evidence type="ECO:0000256" key="10">
    <source>
        <dbReference type="PROSITE-ProRule" id="PRU01193"/>
    </source>
</evidence>
<sequence>MVIAIFILVLLILINAFFAASEIALVSLNDNKVKRLAERGDKKAILLDKLLAEPGRFLATIQIGITLAGFLASAFAADSFATPLAESLYDLGVPISLGLLNTIAVIVITLLLSYFTLVIGELVPKQLALQKPEAVSNLAVKPLTILFKISIPIVKLLNFSTNTLVRLFGVDPNAANDEATEEEIRMMVDIGGERGNIHSDEKVMINNIFEFNDKEVSDIMTHRTEITAIPIDTSLKEVVEIVNEKRYTRFPVYQENIDNVIGVLHAKDLIQFVDGDKDSFQLKNIIRSPYFVMETQRIDAIFRDMQLHNVHSAIIVDEYGGTDGLITIEDIVEEIVGDISSENGESDHENEEITRISAHEYLIEGNTHLYDIEYELSLDLPVDEYETLNGFLVGEIGSIPNTTEAAVVSYKNAVYTVKKASEKRIEQVHVKIEK</sequence>
<evidence type="ECO:0000313" key="14">
    <source>
        <dbReference type="EMBL" id="GGM40007.1"/>
    </source>
</evidence>
<dbReference type="PANTHER" id="PTHR43099:SF2">
    <property type="entry name" value="UPF0053 PROTEIN YRKA"/>
    <property type="match status" value="1"/>
</dbReference>
<dbReference type="InterPro" id="IPR051676">
    <property type="entry name" value="UPF0053_domain"/>
</dbReference>
<dbReference type="Gene3D" id="3.30.465.10">
    <property type="match status" value="1"/>
</dbReference>
<feature type="domain" description="CBS" evidence="12">
    <location>
        <begin position="285"/>
        <end position="341"/>
    </location>
</feature>
<evidence type="ECO:0000256" key="3">
    <source>
        <dbReference type="ARBA" id="ARBA00022475"/>
    </source>
</evidence>
<dbReference type="InterPro" id="IPR005170">
    <property type="entry name" value="Transptr-assoc_dom"/>
</dbReference>
<dbReference type="PANTHER" id="PTHR43099">
    <property type="entry name" value="UPF0053 PROTEIN YRKA"/>
    <property type="match status" value="1"/>
</dbReference>
<name>A0A917TX65_9BACI</name>
<evidence type="ECO:0000256" key="9">
    <source>
        <dbReference type="PROSITE-ProRule" id="PRU00703"/>
    </source>
</evidence>
<reference evidence="14" key="1">
    <citation type="journal article" date="2014" name="Int. J. Syst. Evol. Microbiol.">
        <title>Complete genome sequence of Corynebacterium casei LMG S-19264T (=DSM 44701T), isolated from a smear-ripened cheese.</title>
        <authorList>
            <consortium name="US DOE Joint Genome Institute (JGI-PGF)"/>
            <person name="Walter F."/>
            <person name="Albersmeier A."/>
            <person name="Kalinowski J."/>
            <person name="Ruckert C."/>
        </authorList>
    </citation>
    <scope>NUCLEOTIDE SEQUENCE</scope>
    <source>
        <strain evidence="14">CGMCC 1.6333</strain>
    </source>
</reference>
<dbReference type="OrthoDB" id="9798188at2"/>
<evidence type="ECO:0000259" key="12">
    <source>
        <dbReference type="PROSITE" id="PS51371"/>
    </source>
</evidence>
<keyword evidence="15" id="KW-1185">Reference proteome</keyword>
<keyword evidence="6 10" id="KW-1133">Transmembrane helix</keyword>
<keyword evidence="5" id="KW-0677">Repeat</keyword>
<dbReference type="InterPro" id="IPR000644">
    <property type="entry name" value="CBS_dom"/>
</dbReference>
<keyword evidence="8 10" id="KW-0472">Membrane</keyword>
<dbReference type="SUPFAM" id="SSF56176">
    <property type="entry name" value="FAD-binding/transporter-associated domain-like"/>
    <property type="match status" value="1"/>
</dbReference>
<evidence type="ECO:0000256" key="4">
    <source>
        <dbReference type="ARBA" id="ARBA00022692"/>
    </source>
</evidence>
<dbReference type="Pfam" id="PF03471">
    <property type="entry name" value="CorC_HlyC"/>
    <property type="match status" value="1"/>
</dbReference>
<dbReference type="FunFam" id="3.10.580.10:FF:000002">
    <property type="entry name" value="Magnesium/cobalt efflux protein CorC"/>
    <property type="match status" value="1"/>
</dbReference>
<reference evidence="14" key="2">
    <citation type="submission" date="2020-09" db="EMBL/GenBank/DDBJ databases">
        <authorList>
            <person name="Sun Q."/>
            <person name="Zhou Y."/>
        </authorList>
    </citation>
    <scope>NUCLEOTIDE SEQUENCE</scope>
    <source>
        <strain evidence="14">CGMCC 1.6333</strain>
    </source>
</reference>
<evidence type="ECO:0000256" key="11">
    <source>
        <dbReference type="SAM" id="Phobius"/>
    </source>
</evidence>
<dbReference type="Pfam" id="PF00571">
    <property type="entry name" value="CBS"/>
    <property type="match status" value="2"/>
</dbReference>
<organism evidence="14 15">
    <name type="scientific">Paraliobacillus quinghaiensis</name>
    <dbReference type="NCBI Taxonomy" id="470815"/>
    <lineage>
        <taxon>Bacteria</taxon>
        <taxon>Bacillati</taxon>
        <taxon>Bacillota</taxon>
        <taxon>Bacilli</taxon>
        <taxon>Bacillales</taxon>
        <taxon>Bacillaceae</taxon>
        <taxon>Paraliobacillus</taxon>
    </lineage>
</organism>
<dbReference type="PROSITE" id="PS51371">
    <property type="entry name" value="CBS"/>
    <property type="match status" value="2"/>
</dbReference>
<dbReference type="GO" id="GO:0050660">
    <property type="term" value="F:flavin adenine dinucleotide binding"/>
    <property type="evidence" value="ECO:0007669"/>
    <property type="project" value="InterPro"/>
</dbReference>
<proteinExistence type="inferred from homology"/>
<evidence type="ECO:0008006" key="16">
    <source>
        <dbReference type="Google" id="ProtNLM"/>
    </source>
</evidence>
<evidence type="ECO:0000256" key="7">
    <source>
        <dbReference type="ARBA" id="ARBA00023122"/>
    </source>
</evidence>
<evidence type="ECO:0000256" key="2">
    <source>
        <dbReference type="ARBA" id="ARBA00006337"/>
    </source>
</evidence>
<dbReference type="SUPFAM" id="SSF54631">
    <property type="entry name" value="CBS-domain pair"/>
    <property type="match status" value="1"/>
</dbReference>
<dbReference type="Proteomes" id="UP000618460">
    <property type="component" value="Unassembled WGS sequence"/>
</dbReference>
<keyword evidence="3" id="KW-1003">Cell membrane</keyword>
<keyword evidence="4 10" id="KW-0812">Transmembrane</keyword>
<comment type="similarity">
    <text evidence="2">Belongs to the UPF0053 family.</text>
</comment>
<dbReference type="CDD" id="cd04590">
    <property type="entry name" value="CBS_pair_CorC_HlyC_assoc"/>
    <property type="match status" value="1"/>
</dbReference>
<accession>A0A917TX65</accession>
<dbReference type="RefSeq" id="WP_117156194.1">
    <property type="nucleotide sequence ID" value="NZ_BMLG01000021.1"/>
</dbReference>
<dbReference type="InterPro" id="IPR044751">
    <property type="entry name" value="Ion_transp-like_CBS"/>
</dbReference>
<comment type="caution">
    <text evidence="14">The sequence shown here is derived from an EMBL/GenBank/DDBJ whole genome shotgun (WGS) entry which is preliminary data.</text>
</comment>
<evidence type="ECO:0000313" key="15">
    <source>
        <dbReference type="Proteomes" id="UP000618460"/>
    </source>
</evidence>
<dbReference type="Gene3D" id="3.10.580.10">
    <property type="entry name" value="CBS-domain"/>
    <property type="match status" value="1"/>
</dbReference>
<dbReference type="SMART" id="SM01091">
    <property type="entry name" value="CorC_HlyC"/>
    <property type="match status" value="1"/>
</dbReference>
<gene>
    <name evidence="14" type="ORF">GCM10011351_27710</name>
</gene>
<evidence type="ECO:0000256" key="5">
    <source>
        <dbReference type="ARBA" id="ARBA00022737"/>
    </source>
</evidence>
<comment type="subcellular location">
    <subcellularLocation>
        <location evidence="1">Cell membrane</location>
        <topology evidence="1">Multi-pass membrane protein</topology>
    </subcellularLocation>
</comment>
<dbReference type="InterPro" id="IPR036318">
    <property type="entry name" value="FAD-bd_PCMH-like_sf"/>
</dbReference>
<feature type="transmembrane region" description="Helical" evidence="11">
    <location>
        <begin position="57"/>
        <end position="76"/>
    </location>
</feature>
<dbReference type="SMART" id="SM00116">
    <property type="entry name" value="CBS"/>
    <property type="match status" value="2"/>
</dbReference>
<evidence type="ECO:0000256" key="1">
    <source>
        <dbReference type="ARBA" id="ARBA00004651"/>
    </source>
</evidence>
<evidence type="ECO:0000256" key="8">
    <source>
        <dbReference type="ARBA" id="ARBA00023136"/>
    </source>
</evidence>
<dbReference type="GO" id="GO:0005886">
    <property type="term" value="C:plasma membrane"/>
    <property type="evidence" value="ECO:0007669"/>
    <property type="project" value="UniProtKB-SubCell"/>
</dbReference>
<protein>
    <recommendedName>
        <fullName evidence="16">HlyC/CorC family transporter</fullName>
    </recommendedName>
</protein>
<feature type="domain" description="CNNM transmembrane" evidence="13">
    <location>
        <begin position="1"/>
        <end position="201"/>
    </location>
</feature>
<evidence type="ECO:0000259" key="13">
    <source>
        <dbReference type="PROSITE" id="PS51846"/>
    </source>
</evidence>
<dbReference type="InterPro" id="IPR016169">
    <property type="entry name" value="FAD-bd_PCMH_sub2"/>
</dbReference>
<keyword evidence="7 9" id="KW-0129">CBS domain</keyword>